<sequence>MMENSIYVGLSAQISLERRLDVLAHNIANMSTPGFRATGMKFDAMISKAAENSSFVTAGESYIETNAGPITQTGNPLDVAAKGDVWFSLQSPAGQVYTRDGRMQMSITGELLSVKGYPMLDAGGQPLTIDPNGGPPDISSDGAVYQNGRQVGAIGLFTISPNAKLTYFDNSSIVPSVAAQPAIDNPNAGVIQGSIEGSNVDAISEMTRLMSVTRAFERVDALLRGNENTFSEAIKTLGSKS</sequence>
<reference evidence="9" key="1">
    <citation type="submission" date="2017-11" db="EMBL/GenBank/DDBJ databases">
        <authorList>
            <person name="Kuznetsova I."/>
            <person name="Sazanova A."/>
            <person name="Chirak E."/>
            <person name="Safronova V."/>
            <person name="Willems A."/>
        </authorList>
    </citation>
    <scope>NUCLEOTIDE SEQUENCE [LARGE SCALE GENOMIC DNA]</scope>
    <source>
        <strain evidence="9">PEPV15</strain>
    </source>
</reference>
<evidence type="ECO:0000259" key="7">
    <source>
        <dbReference type="Pfam" id="PF22692"/>
    </source>
</evidence>
<dbReference type="InterPro" id="IPR037925">
    <property type="entry name" value="FlgE/F/G-like"/>
</dbReference>
<evidence type="ECO:0000256" key="4">
    <source>
        <dbReference type="RuleBase" id="RU362116"/>
    </source>
</evidence>
<evidence type="ECO:0000259" key="5">
    <source>
        <dbReference type="Pfam" id="PF00460"/>
    </source>
</evidence>
<dbReference type="Proteomes" id="UP000241158">
    <property type="component" value="Unassembled WGS sequence"/>
</dbReference>
<dbReference type="NCBIfam" id="NF009282">
    <property type="entry name" value="PRK12642.1"/>
    <property type="match status" value="1"/>
</dbReference>
<protein>
    <recommendedName>
        <fullName evidence="4">Flagellar basal-body rod protein FlgF</fullName>
    </recommendedName>
</protein>
<evidence type="ECO:0000313" key="9">
    <source>
        <dbReference type="Proteomes" id="UP000241158"/>
    </source>
</evidence>
<dbReference type="RefSeq" id="WP_106718346.1">
    <property type="nucleotide sequence ID" value="NZ_JACHXT010000001.1"/>
</dbReference>
<evidence type="ECO:0000313" key="8">
    <source>
        <dbReference type="EMBL" id="PSH55930.1"/>
    </source>
</evidence>
<dbReference type="GO" id="GO:0030694">
    <property type="term" value="C:bacterial-type flagellum basal body, rod"/>
    <property type="evidence" value="ECO:0007669"/>
    <property type="project" value="UniProtKB-UniRule"/>
</dbReference>
<evidence type="ECO:0000256" key="2">
    <source>
        <dbReference type="ARBA" id="ARBA00009677"/>
    </source>
</evidence>
<dbReference type="InterPro" id="IPR020013">
    <property type="entry name" value="Flagellar_FlgE/F/G"/>
</dbReference>
<dbReference type="InterPro" id="IPR012836">
    <property type="entry name" value="FlgF"/>
</dbReference>
<name>A0A2P7ANZ7_9HYPH</name>
<dbReference type="Pfam" id="PF06429">
    <property type="entry name" value="Flg_bbr_C"/>
    <property type="match status" value="1"/>
</dbReference>
<keyword evidence="9" id="KW-1185">Reference proteome</keyword>
<feature type="domain" description="Flagellar basal-body/hook protein C-terminal" evidence="6">
    <location>
        <begin position="192"/>
        <end position="217"/>
    </location>
</feature>
<evidence type="ECO:0000256" key="3">
    <source>
        <dbReference type="ARBA" id="ARBA00023143"/>
    </source>
</evidence>
<dbReference type="PANTHER" id="PTHR30435:SF19">
    <property type="entry name" value="FLAGELLAR BASAL-BODY ROD PROTEIN FLGG"/>
    <property type="match status" value="1"/>
</dbReference>
<keyword evidence="8" id="KW-0966">Cell projection</keyword>
<dbReference type="InterPro" id="IPR053967">
    <property type="entry name" value="LlgE_F_G-like_D1"/>
</dbReference>
<dbReference type="EMBL" id="PGGN01000004">
    <property type="protein sequence ID" value="PSH55930.1"/>
    <property type="molecule type" value="Genomic_DNA"/>
</dbReference>
<feature type="domain" description="Flagellar hook protein FlgE/F/G-like D1" evidence="7">
    <location>
        <begin position="82"/>
        <end position="145"/>
    </location>
</feature>
<keyword evidence="8" id="KW-0282">Flagellum</keyword>
<dbReference type="AlphaFoldDB" id="A0A2P7ANZ7"/>
<dbReference type="Pfam" id="PF22692">
    <property type="entry name" value="LlgE_F_G_D1"/>
    <property type="match status" value="1"/>
</dbReference>
<dbReference type="InterPro" id="IPR010930">
    <property type="entry name" value="Flg_bb/hook_C_dom"/>
</dbReference>
<comment type="subcellular location">
    <subcellularLocation>
        <location evidence="1 4">Bacterial flagellum basal body</location>
    </subcellularLocation>
</comment>
<dbReference type="GO" id="GO:0071978">
    <property type="term" value="P:bacterial-type flagellum-dependent swarming motility"/>
    <property type="evidence" value="ECO:0007669"/>
    <property type="project" value="TreeGrafter"/>
</dbReference>
<evidence type="ECO:0000259" key="6">
    <source>
        <dbReference type="Pfam" id="PF06429"/>
    </source>
</evidence>
<gene>
    <name evidence="8" type="primary">flgF</name>
    <name evidence="8" type="ORF">CU100_20010</name>
</gene>
<keyword evidence="3 4" id="KW-0975">Bacterial flagellum</keyword>
<feature type="domain" description="Flagellar basal body rod protein N-terminal" evidence="5">
    <location>
        <begin position="6"/>
        <end position="36"/>
    </location>
</feature>
<dbReference type="Pfam" id="PF00460">
    <property type="entry name" value="Flg_bb_rod"/>
    <property type="match status" value="1"/>
</dbReference>
<organism evidence="8 9">
    <name type="scientific">Phyllobacterium endophyticum</name>
    <dbReference type="NCBI Taxonomy" id="1149773"/>
    <lineage>
        <taxon>Bacteria</taxon>
        <taxon>Pseudomonadati</taxon>
        <taxon>Pseudomonadota</taxon>
        <taxon>Alphaproteobacteria</taxon>
        <taxon>Hyphomicrobiales</taxon>
        <taxon>Phyllobacteriaceae</taxon>
        <taxon>Phyllobacterium</taxon>
    </lineage>
</organism>
<evidence type="ECO:0000256" key="1">
    <source>
        <dbReference type="ARBA" id="ARBA00004117"/>
    </source>
</evidence>
<comment type="similarity">
    <text evidence="2 4">Belongs to the flagella basal body rod proteins family.</text>
</comment>
<dbReference type="NCBIfam" id="TIGR02490">
    <property type="entry name" value="flgF"/>
    <property type="match status" value="1"/>
</dbReference>
<comment type="caution">
    <text evidence="8">The sequence shown here is derived from an EMBL/GenBank/DDBJ whole genome shotgun (WGS) entry which is preliminary data.</text>
</comment>
<accession>A0A2P7ANZ7</accession>
<keyword evidence="8" id="KW-0969">Cilium</keyword>
<dbReference type="SUPFAM" id="SSF117143">
    <property type="entry name" value="Flagellar hook protein flgE"/>
    <property type="match status" value="1"/>
</dbReference>
<proteinExistence type="inferred from homology"/>
<dbReference type="PANTHER" id="PTHR30435">
    <property type="entry name" value="FLAGELLAR PROTEIN"/>
    <property type="match status" value="1"/>
</dbReference>
<dbReference type="InterPro" id="IPR001444">
    <property type="entry name" value="Flag_bb_rod_N"/>
</dbReference>
<comment type="subunit">
    <text evidence="4">The basal body constitutes a major portion of the flagellar organelle and consists of five rings (E,L,P,S, and M) mounted on a central rod. The rod consists of about 26 subunits of FlgG in the distal portion, and FlgB, FlgC and FlgF are thought to build up the proximal portion of the rod with about 6 subunits each.</text>
</comment>
<dbReference type="NCBIfam" id="TIGR03506">
    <property type="entry name" value="FlgEFG_subfam"/>
    <property type="match status" value="1"/>
</dbReference>
<dbReference type="OrthoDB" id="9804559at2"/>